<dbReference type="GO" id="GO:0006355">
    <property type="term" value="P:regulation of DNA-templated transcription"/>
    <property type="evidence" value="ECO:0007669"/>
    <property type="project" value="InterPro"/>
</dbReference>
<dbReference type="EMBL" id="RPDH01000001">
    <property type="protein sequence ID" value="RPE14125.1"/>
    <property type="molecule type" value="Genomic_DNA"/>
</dbReference>
<evidence type="ECO:0000256" key="3">
    <source>
        <dbReference type="PROSITE-ProRule" id="PRU00169"/>
    </source>
</evidence>
<gene>
    <name evidence="6" type="ORF">EGT74_11640</name>
</gene>
<comment type="caution">
    <text evidence="6">The sequence shown here is derived from an EMBL/GenBank/DDBJ whole genome shotgun (WGS) entry which is preliminary data.</text>
</comment>
<dbReference type="InterPro" id="IPR058245">
    <property type="entry name" value="NreC/VraR/RcsB-like_REC"/>
</dbReference>
<dbReference type="InterPro" id="IPR011006">
    <property type="entry name" value="CheY-like_superfamily"/>
</dbReference>
<dbReference type="InterPro" id="IPR039420">
    <property type="entry name" value="WalR-like"/>
</dbReference>
<dbReference type="Pfam" id="PF00196">
    <property type="entry name" value="GerE"/>
    <property type="match status" value="1"/>
</dbReference>
<dbReference type="CDD" id="cd06170">
    <property type="entry name" value="LuxR_C_like"/>
    <property type="match status" value="1"/>
</dbReference>
<name>A0A3N4Q3G9_9BACT</name>
<evidence type="ECO:0000256" key="2">
    <source>
        <dbReference type="ARBA" id="ARBA00023125"/>
    </source>
</evidence>
<dbReference type="PROSITE" id="PS50110">
    <property type="entry name" value="RESPONSE_REGULATORY"/>
    <property type="match status" value="1"/>
</dbReference>
<feature type="domain" description="Response regulatory" evidence="5">
    <location>
        <begin position="9"/>
        <end position="125"/>
    </location>
</feature>
<keyword evidence="2 6" id="KW-0238">DNA-binding</keyword>
<dbReference type="PANTHER" id="PTHR43214:SF43">
    <property type="entry name" value="TWO-COMPONENT RESPONSE REGULATOR"/>
    <property type="match status" value="1"/>
</dbReference>
<evidence type="ECO:0000259" key="5">
    <source>
        <dbReference type="PROSITE" id="PS50110"/>
    </source>
</evidence>
<proteinExistence type="predicted"/>
<dbReference type="SMART" id="SM00448">
    <property type="entry name" value="REC"/>
    <property type="match status" value="1"/>
</dbReference>
<dbReference type="Gene3D" id="3.40.50.2300">
    <property type="match status" value="1"/>
</dbReference>
<dbReference type="PRINTS" id="PR00038">
    <property type="entry name" value="HTHLUXR"/>
</dbReference>
<dbReference type="OrthoDB" id="9797341at2"/>
<dbReference type="InterPro" id="IPR016032">
    <property type="entry name" value="Sig_transdc_resp-reg_C-effctor"/>
</dbReference>
<keyword evidence="7" id="KW-1185">Reference proteome</keyword>
<dbReference type="PROSITE" id="PS50043">
    <property type="entry name" value="HTH_LUXR_2"/>
    <property type="match status" value="1"/>
</dbReference>
<dbReference type="Pfam" id="PF00072">
    <property type="entry name" value="Response_reg"/>
    <property type="match status" value="1"/>
</dbReference>
<dbReference type="GO" id="GO:0003677">
    <property type="term" value="F:DNA binding"/>
    <property type="evidence" value="ECO:0007669"/>
    <property type="project" value="UniProtKB-KW"/>
</dbReference>
<dbReference type="InterPro" id="IPR000792">
    <property type="entry name" value="Tscrpt_reg_LuxR_C"/>
</dbReference>
<evidence type="ECO:0000259" key="4">
    <source>
        <dbReference type="PROSITE" id="PS50043"/>
    </source>
</evidence>
<dbReference type="PANTHER" id="PTHR43214">
    <property type="entry name" value="TWO-COMPONENT RESPONSE REGULATOR"/>
    <property type="match status" value="1"/>
</dbReference>
<dbReference type="SUPFAM" id="SSF46894">
    <property type="entry name" value="C-terminal effector domain of the bipartite response regulators"/>
    <property type="match status" value="1"/>
</dbReference>
<protein>
    <submittedName>
        <fullName evidence="6">DNA-binding response regulator</fullName>
    </submittedName>
</protein>
<keyword evidence="1 3" id="KW-0597">Phosphoprotein</keyword>
<evidence type="ECO:0000313" key="6">
    <source>
        <dbReference type="EMBL" id="RPE14125.1"/>
    </source>
</evidence>
<accession>A0A3N4Q3G9</accession>
<reference evidence="6 7" key="1">
    <citation type="submission" date="2018-11" db="EMBL/GenBank/DDBJ databases">
        <title>Chitinophaga lutea sp.nov., isolate from arsenic contaminated soil.</title>
        <authorList>
            <person name="Zong Y."/>
        </authorList>
    </citation>
    <scope>NUCLEOTIDE SEQUENCE [LARGE SCALE GENOMIC DNA]</scope>
    <source>
        <strain evidence="6 7">ZY74</strain>
    </source>
</reference>
<dbReference type="SUPFAM" id="SSF52172">
    <property type="entry name" value="CheY-like"/>
    <property type="match status" value="1"/>
</dbReference>
<dbReference type="InterPro" id="IPR001789">
    <property type="entry name" value="Sig_transdc_resp-reg_receiver"/>
</dbReference>
<evidence type="ECO:0000313" key="7">
    <source>
        <dbReference type="Proteomes" id="UP000278351"/>
    </source>
</evidence>
<evidence type="ECO:0000256" key="1">
    <source>
        <dbReference type="ARBA" id="ARBA00022553"/>
    </source>
</evidence>
<dbReference type="Proteomes" id="UP000278351">
    <property type="component" value="Unassembled WGS sequence"/>
</dbReference>
<dbReference type="SMART" id="SM00421">
    <property type="entry name" value="HTH_LUXR"/>
    <property type="match status" value="1"/>
</dbReference>
<dbReference type="AlphaFoldDB" id="A0A3N4Q3G9"/>
<dbReference type="CDD" id="cd17535">
    <property type="entry name" value="REC_NarL-like"/>
    <property type="match status" value="1"/>
</dbReference>
<dbReference type="RefSeq" id="WP_123846639.1">
    <property type="nucleotide sequence ID" value="NZ_RPDH01000001.1"/>
</dbReference>
<feature type="modified residue" description="4-aspartylphosphate" evidence="3">
    <location>
        <position position="60"/>
    </location>
</feature>
<feature type="domain" description="HTH luxR-type" evidence="4">
    <location>
        <begin position="146"/>
        <end position="211"/>
    </location>
</feature>
<dbReference type="GO" id="GO:0000160">
    <property type="term" value="P:phosphorelay signal transduction system"/>
    <property type="evidence" value="ECO:0007669"/>
    <property type="project" value="InterPro"/>
</dbReference>
<sequence>MYNKQHPVSLLIIEDHLLMQEGIRSLLANNPDIALAGSFTHGLEALAFLETQPADVVLLDISLPDISGIELCRRIRQLDKSIRILALSASAERTIILQMLQNGANGYMLKNTSSAALTDAIKQLIDKRIVLGADVQEILAAGGSPGPGEIPHLTRREKEVLRLIAGGLTNPQIASTLAISILTAETHRKNIMQKLKVNNAAALIKAAIDYSLL</sequence>
<organism evidence="6 7">
    <name type="scientific">Chitinophaga lutea</name>
    <dbReference type="NCBI Taxonomy" id="2488634"/>
    <lineage>
        <taxon>Bacteria</taxon>
        <taxon>Pseudomonadati</taxon>
        <taxon>Bacteroidota</taxon>
        <taxon>Chitinophagia</taxon>
        <taxon>Chitinophagales</taxon>
        <taxon>Chitinophagaceae</taxon>
        <taxon>Chitinophaga</taxon>
    </lineage>
</organism>